<dbReference type="OrthoDB" id="4554885at2"/>
<dbReference type="AlphaFoldDB" id="A0A5N0VL97"/>
<name>A0A5N0VL97_9PSEU</name>
<accession>A0A5N0VL97</accession>
<evidence type="ECO:0000313" key="1">
    <source>
        <dbReference type="EMBL" id="KAA9166303.1"/>
    </source>
</evidence>
<organism evidence="1 2">
    <name type="scientific">Amycolatopsis acidicola</name>
    <dbReference type="NCBI Taxonomy" id="2596893"/>
    <lineage>
        <taxon>Bacteria</taxon>
        <taxon>Bacillati</taxon>
        <taxon>Actinomycetota</taxon>
        <taxon>Actinomycetes</taxon>
        <taxon>Pseudonocardiales</taxon>
        <taxon>Pseudonocardiaceae</taxon>
        <taxon>Amycolatopsis</taxon>
    </lineage>
</organism>
<keyword evidence="2" id="KW-1185">Reference proteome</keyword>
<evidence type="ECO:0000313" key="2">
    <source>
        <dbReference type="Proteomes" id="UP000319769"/>
    </source>
</evidence>
<dbReference type="RefSeq" id="WP_144758053.1">
    <property type="nucleotide sequence ID" value="NZ_VMNW02000002.1"/>
</dbReference>
<sequence>MTARSETVAKLLAALSTVEGLRPAPPVPRSTVVWNTDALAFDVDAEVVRVRLVATTLPLPPSLTEAGEVVAKTLAGTPFAAARVELVVTDVDSAAFDRAARP</sequence>
<proteinExistence type="predicted"/>
<reference evidence="1" key="1">
    <citation type="submission" date="2019-09" db="EMBL/GenBank/DDBJ databases">
        <authorList>
            <person name="Teo W.F.A."/>
            <person name="Duangmal K."/>
        </authorList>
    </citation>
    <scope>NUCLEOTIDE SEQUENCE [LARGE SCALE GENOMIC DNA]</scope>
    <source>
        <strain evidence="1">K81G1</strain>
    </source>
</reference>
<evidence type="ECO:0008006" key="3">
    <source>
        <dbReference type="Google" id="ProtNLM"/>
    </source>
</evidence>
<gene>
    <name evidence="1" type="ORF">FPZ12_001675</name>
</gene>
<comment type="caution">
    <text evidence="1">The sequence shown here is derived from an EMBL/GenBank/DDBJ whole genome shotgun (WGS) entry which is preliminary data.</text>
</comment>
<dbReference type="EMBL" id="VMNW02000002">
    <property type="protein sequence ID" value="KAA9166303.1"/>
    <property type="molecule type" value="Genomic_DNA"/>
</dbReference>
<protein>
    <recommendedName>
        <fullName evidence="3">Asp23/Gls24 family envelope stress response protein</fullName>
    </recommendedName>
</protein>
<dbReference type="Proteomes" id="UP000319769">
    <property type="component" value="Unassembled WGS sequence"/>
</dbReference>